<accession>A0AAW2FH82</accession>
<comment type="caution">
    <text evidence="1">The sequence shown here is derived from an EMBL/GenBank/DDBJ whole genome shotgun (WGS) entry which is preliminary data.</text>
</comment>
<dbReference type="Proteomes" id="UP001430953">
    <property type="component" value="Unassembled WGS sequence"/>
</dbReference>
<reference evidence="1 2" key="1">
    <citation type="submission" date="2023-03" db="EMBL/GenBank/DDBJ databases">
        <title>High recombination rates correlate with genetic variation in Cardiocondyla obscurior ants.</title>
        <authorList>
            <person name="Errbii M."/>
        </authorList>
    </citation>
    <scope>NUCLEOTIDE SEQUENCE [LARGE SCALE GENOMIC DNA]</scope>
    <source>
        <strain evidence="1">Alpha-2009</strain>
        <tissue evidence="1">Whole body</tissue>
    </source>
</reference>
<evidence type="ECO:0000313" key="1">
    <source>
        <dbReference type="EMBL" id="KAL0114797.1"/>
    </source>
</evidence>
<keyword evidence="2" id="KW-1185">Reference proteome</keyword>
<sequence length="104" mass="11865">MSISTEHVRLRKKTRFTSLLYTGARLGNPSTEDDVDATIPGLNNPPTEDNPDAAALGFDNLNTERSAETTTFSLRILAEIQNASYIRNEFKVRTYRFHTVFHYR</sequence>
<dbReference type="EMBL" id="JADYXP020000011">
    <property type="protein sequence ID" value="KAL0114797.1"/>
    <property type="molecule type" value="Genomic_DNA"/>
</dbReference>
<name>A0AAW2FH82_9HYME</name>
<organism evidence="1 2">
    <name type="scientific">Cardiocondyla obscurior</name>
    <dbReference type="NCBI Taxonomy" id="286306"/>
    <lineage>
        <taxon>Eukaryota</taxon>
        <taxon>Metazoa</taxon>
        <taxon>Ecdysozoa</taxon>
        <taxon>Arthropoda</taxon>
        <taxon>Hexapoda</taxon>
        <taxon>Insecta</taxon>
        <taxon>Pterygota</taxon>
        <taxon>Neoptera</taxon>
        <taxon>Endopterygota</taxon>
        <taxon>Hymenoptera</taxon>
        <taxon>Apocrita</taxon>
        <taxon>Aculeata</taxon>
        <taxon>Formicoidea</taxon>
        <taxon>Formicidae</taxon>
        <taxon>Myrmicinae</taxon>
        <taxon>Cardiocondyla</taxon>
    </lineage>
</organism>
<evidence type="ECO:0000313" key="2">
    <source>
        <dbReference type="Proteomes" id="UP001430953"/>
    </source>
</evidence>
<proteinExistence type="predicted"/>
<gene>
    <name evidence="1" type="ORF">PUN28_011843</name>
</gene>
<protein>
    <submittedName>
        <fullName evidence="1">Uncharacterized protein</fullName>
    </submittedName>
</protein>
<dbReference type="AlphaFoldDB" id="A0AAW2FH82"/>